<dbReference type="AlphaFoldDB" id="A0A8H4VQD1"/>
<sequence>MKRGLRRRATTSNLAADTRSPKTIRLRFSLSLSLHRTPIIVPLSSDLVSPVPHLLASNLPPSDAERIIVQDAIDIVSAQNDAIIATSKALGSQKLDPAVTRRLEAGLEFVQAHRNVLSSVRLLPPELIAEIICIYSDSFLLHSHPHIITLAKNGVIYPWALSQVSRLWRSTALSLHHLWGQLIVDTCLWKSNQPSTSFLGLFANLVDRSQNAPLCIYFCTPRDVQVDELRPIIDILTSHSDRWDTVYLVSTYSVIKAFEDVRGRLSSLRRLYLSFTGEDPIADQEPIGMFEVAPRLTSLYLGTSLFVGKVLLPWSQFTVFLDGGDSSNGFVREKIVPASQSLVELQLTRLPNEELCRKWPEVQLDNLRLLLINFYSNEEEEPQDAITDNFLRSLKVPSIEEIRITNYPGNIIPPLTSLIYHSLQCTSLQELAISTYYLGEFQPGELASFLELTPSLRRLSIYLPSVLDLHRLVLNSDTPQPLLPNLEELFIFVYDSISGYEEVLAQLAVSRCEQRTSTAPSQTCHFSQATNRTIYSESTFEDVRRLQHMRIIFPAAVLCHSGHEVIECCHSGTANDLSPLAMDRVTTLKNWTPLANSLPSIFSYFWSPSPKLGMKIKRALQVSQFFSNIENVRVESVQELYLSDIHHLMYHVSNLSSSEVPGDNLYHFRRRAKALLDKWAPFLLNDLHNRRWAFQGGHSIVYVPKDGAIRRSSSSSSSSLPGGDALKSMIYGDKFYPQKYSVSWYDLQVNLQFID</sequence>
<keyword evidence="2" id="KW-1185">Reference proteome</keyword>
<proteinExistence type="predicted"/>
<protein>
    <recommendedName>
        <fullName evidence="3">F-box domain-containing protein</fullName>
    </recommendedName>
</protein>
<reference evidence="1 2" key="1">
    <citation type="submission" date="2019-12" db="EMBL/GenBank/DDBJ databases">
        <authorList>
            <person name="Floudas D."/>
            <person name="Bentzer J."/>
            <person name="Ahren D."/>
            <person name="Johansson T."/>
            <person name="Persson P."/>
            <person name="Tunlid A."/>
        </authorList>
    </citation>
    <scope>NUCLEOTIDE SEQUENCE [LARGE SCALE GENOMIC DNA]</scope>
    <source>
        <strain evidence="1 2">CBS 102.39</strain>
    </source>
</reference>
<dbReference type="EMBL" id="JAACJL010000017">
    <property type="protein sequence ID" value="KAF4618478.1"/>
    <property type="molecule type" value="Genomic_DNA"/>
</dbReference>
<comment type="caution">
    <text evidence="1">The sequence shown here is derived from an EMBL/GenBank/DDBJ whole genome shotgun (WGS) entry which is preliminary data.</text>
</comment>
<organism evidence="1 2">
    <name type="scientific">Agrocybe pediades</name>
    <dbReference type="NCBI Taxonomy" id="84607"/>
    <lineage>
        <taxon>Eukaryota</taxon>
        <taxon>Fungi</taxon>
        <taxon>Dikarya</taxon>
        <taxon>Basidiomycota</taxon>
        <taxon>Agaricomycotina</taxon>
        <taxon>Agaricomycetes</taxon>
        <taxon>Agaricomycetidae</taxon>
        <taxon>Agaricales</taxon>
        <taxon>Agaricineae</taxon>
        <taxon>Strophariaceae</taxon>
        <taxon>Agrocybe</taxon>
    </lineage>
</organism>
<gene>
    <name evidence="1" type="ORF">D9613_010060</name>
</gene>
<dbReference type="SUPFAM" id="SSF52047">
    <property type="entry name" value="RNI-like"/>
    <property type="match status" value="1"/>
</dbReference>
<evidence type="ECO:0008006" key="3">
    <source>
        <dbReference type="Google" id="ProtNLM"/>
    </source>
</evidence>
<dbReference type="InterPro" id="IPR032675">
    <property type="entry name" value="LRR_dom_sf"/>
</dbReference>
<dbReference type="Proteomes" id="UP000521872">
    <property type="component" value="Unassembled WGS sequence"/>
</dbReference>
<evidence type="ECO:0000313" key="1">
    <source>
        <dbReference type="EMBL" id="KAF4618478.1"/>
    </source>
</evidence>
<name>A0A8H4VQD1_9AGAR</name>
<dbReference type="Gene3D" id="3.80.10.10">
    <property type="entry name" value="Ribonuclease Inhibitor"/>
    <property type="match status" value="1"/>
</dbReference>
<accession>A0A8H4VQD1</accession>
<evidence type="ECO:0000313" key="2">
    <source>
        <dbReference type="Proteomes" id="UP000521872"/>
    </source>
</evidence>